<evidence type="ECO:0000313" key="1">
    <source>
        <dbReference type="EMBL" id="CAB9498971.1"/>
    </source>
</evidence>
<gene>
    <name evidence="1" type="ORF">SEMRO_49_G028900.1</name>
</gene>
<dbReference type="PANTHER" id="PTHR46586:SF3">
    <property type="entry name" value="ANKYRIN REPEAT-CONTAINING PROTEIN"/>
    <property type="match status" value="1"/>
</dbReference>
<dbReference type="InterPro" id="IPR036770">
    <property type="entry name" value="Ankyrin_rpt-contain_sf"/>
</dbReference>
<dbReference type="EMBL" id="CAICTM010000049">
    <property type="protein sequence ID" value="CAB9498971.1"/>
    <property type="molecule type" value="Genomic_DNA"/>
</dbReference>
<organism evidence="1 2">
    <name type="scientific">Seminavis robusta</name>
    <dbReference type="NCBI Taxonomy" id="568900"/>
    <lineage>
        <taxon>Eukaryota</taxon>
        <taxon>Sar</taxon>
        <taxon>Stramenopiles</taxon>
        <taxon>Ochrophyta</taxon>
        <taxon>Bacillariophyta</taxon>
        <taxon>Bacillariophyceae</taxon>
        <taxon>Bacillariophycidae</taxon>
        <taxon>Naviculales</taxon>
        <taxon>Naviculaceae</taxon>
        <taxon>Seminavis</taxon>
    </lineage>
</organism>
<dbReference type="Gene3D" id="1.25.40.20">
    <property type="entry name" value="Ankyrin repeat-containing domain"/>
    <property type="match status" value="1"/>
</dbReference>
<proteinExistence type="predicted"/>
<name>A0A9N8H331_9STRA</name>
<evidence type="ECO:0000313" key="2">
    <source>
        <dbReference type="Proteomes" id="UP001153069"/>
    </source>
</evidence>
<dbReference type="PANTHER" id="PTHR46586">
    <property type="entry name" value="ANKYRIN REPEAT-CONTAINING PROTEIN"/>
    <property type="match status" value="1"/>
</dbReference>
<dbReference type="Proteomes" id="UP001153069">
    <property type="component" value="Unassembled WGS sequence"/>
</dbReference>
<dbReference type="InterPro" id="IPR002110">
    <property type="entry name" value="Ankyrin_rpt"/>
</dbReference>
<dbReference type="InterPro" id="IPR052050">
    <property type="entry name" value="SecEffector_AnkRepeat"/>
</dbReference>
<keyword evidence="2" id="KW-1185">Reference proteome</keyword>
<accession>A0A9N8H331</accession>
<dbReference type="OrthoDB" id="2118844at2759"/>
<dbReference type="AlphaFoldDB" id="A0A9N8H331"/>
<dbReference type="SUPFAM" id="SSF140860">
    <property type="entry name" value="Pseudo ankyrin repeat-like"/>
    <property type="match status" value="1"/>
</dbReference>
<comment type="caution">
    <text evidence="1">The sequence shown here is derived from an EMBL/GenBank/DDBJ whole genome shotgun (WGS) entry which is preliminary data.</text>
</comment>
<reference evidence="1" key="1">
    <citation type="submission" date="2020-06" db="EMBL/GenBank/DDBJ databases">
        <authorList>
            <consortium name="Plant Systems Biology data submission"/>
        </authorList>
    </citation>
    <scope>NUCLEOTIDE SEQUENCE</scope>
    <source>
        <strain evidence="1">D6</strain>
    </source>
</reference>
<sequence>MSSSDPDTTAGTTGAISATSAVTSANKKQRLPPPIESLLDQKDIWTDNIFPFLGVGHYAFVGGVNKQFNQLYKAYCHSVGVPCNTTSDRAAFFNVSCAKYWDLDDDRRETPFCDRLCKIIAKVGSVHVMQWAHKEGYPFDDWACFIAARNGHLDVLKYLHEKMSPKWDTHVPVCAAAAAGGHLDTLKYLHENGCPWDEEVLEAAARAGHLDILKYAHQHGCPWDTYGSACQTAACNGNLDALKYAHENGCPWSPRTCDVAAMHGQLDALKYAHENGLPMGRNCMF</sequence>
<dbReference type="Pfam" id="PF12796">
    <property type="entry name" value="Ank_2"/>
    <property type="match status" value="1"/>
</dbReference>
<protein>
    <submittedName>
        <fullName evidence="1">Ankyrin containing protein (ISS)</fullName>
    </submittedName>
</protein>